<protein>
    <recommendedName>
        <fullName evidence="5">Prepilin-type N-terminal cleavage/methylation domain-containing protein</fullName>
    </recommendedName>
</protein>
<feature type="region of interest" description="Disordered" evidence="1">
    <location>
        <begin position="115"/>
        <end position="136"/>
    </location>
</feature>
<dbReference type="Gene3D" id="3.30.700.10">
    <property type="entry name" value="Glycoprotein, Type 4 Pilin"/>
    <property type="match status" value="1"/>
</dbReference>
<evidence type="ECO:0000256" key="2">
    <source>
        <dbReference type="SAM" id="Phobius"/>
    </source>
</evidence>
<dbReference type="KEGG" id="eac:EAL2_c15100"/>
<dbReference type="HOGENOM" id="CLU_1872318_0_0_9"/>
<proteinExistence type="predicted"/>
<sequence>MKKILAILRCKGGFSLLEVLMAITIIAVIMAIISPDIASAGHKAKLRADTASAACIGRAIELYVAEENINVAEDFDEAKMDTVLVGKGYITSISAPRSGGAWTAQYNGKKVTVKAGDSELYPEPVKDEGQTDVTSP</sequence>
<feature type="transmembrane region" description="Helical" evidence="2">
    <location>
        <begin position="12"/>
        <end position="33"/>
    </location>
</feature>
<organism evidence="3 4">
    <name type="scientific">Peptoclostridium acidaminophilum DSM 3953</name>
    <dbReference type="NCBI Taxonomy" id="1286171"/>
    <lineage>
        <taxon>Bacteria</taxon>
        <taxon>Bacillati</taxon>
        <taxon>Bacillota</taxon>
        <taxon>Clostridia</taxon>
        <taxon>Peptostreptococcales</taxon>
        <taxon>Peptoclostridiaceae</taxon>
        <taxon>Peptoclostridium</taxon>
    </lineage>
</organism>
<evidence type="ECO:0008006" key="5">
    <source>
        <dbReference type="Google" id="ProtNLM"/>
    </source>
</evidence>
<gene>
    <name evidence="3" type="ORF">EAL2_c15100</name>
</gene>
<dbReference type="PROSITE" id="PS00409">
    <property type="entry name" value="PROKAR_NTER_METHYL"/>
    <property type="match status" value="1"/>
</dbReference>
<dbReference type="Pfam" id="PF07963">
    <property type="entry name" value="N_methyl"/>
    <property type="match status" value="1"/>
</dbReference>
<reference evidence="3 4" key="1">
    <citation type="journal article" date="2014" name="Genome Announc.">
        <title>Complete Genome Sequence of Amino Acid-Utilizing Eubacterium acidaminophilum al-2 (DSM 3953).</title>
        <authorList>
            <person name="Poehlein A."/>
            <person name="Andreesen J.R."/>
            <person name="Daniel R."/>
        </authorList>
    </citation>
    <scope>NUCLEOTIDE SEQUENCE [LARGE SCALE GENOMIC DNA]</scope>
    <source>
        <strain evidence="3 4">DSM 3953</strain>
    </source>
</reference>
<keyword evidence="2" id="KW-0812">Transmembrane</keyword>
<dbReference type="RefSeq" id="WP_025435788.1">
    <property type="nucleotide sequence ID" value="NZ_CP007452.1"/>
</dbReference>
<evidence type="ECO:0000313" key="3">
    <source>
        <dbReference type="EMBL" id="AHM56805.1"/>
    </source>
</evidence>
<dbReference type="SUPFAM" id="SSF54523">
    <property type="entry name" value="Pili subunits"/>
    <property type="match status" value="1"/>
</dbReference>
<accession>W8T7E2</accession>
<dbReference type="eggNOG" id="COG2165">
    <property type="taxonomic scope" value="Bacteria"/>
</dbReference>
<keyword evidence="4" id="KW-1185">Reference proteome</keyword>
<dbReference type="STRING" id="1286171.EAL2_c15100"/>
<evidence type="ECO:0000313" key="4">
    <source>
        <dbReference type="Proteomes" id="UP000019591"/>
    </source>
</evidence>
<dbReference type="InterPro" id="IPR012902">
    <property type="entry name" value="N_methyl_site"/>
</dbReference>
<dbReference type="NCBIfam" id="TIGR02532">
    <property type="entry name" value="IV_pilin_GFxxxE"/>
    <property type="match status" value="1"/>
</dbReference>
<keyword evidence="2" id="KW-1133">Transmembrane helix</keyword>
<evidence type="ECO:0000256" key="1">
    <source>
        <dbReference type="SAM" id="MobiDB-lite"/>
    </source>
</evidence>
<dbReference type="Proteomes" id="UP000019591">
    <property type="component" value="Chromosome"/>
</dbReference>
<dbReference type="EMBL" id="CP007452">
    <property type="protein sequence ID" value="AHM56805.1"/>
    <property type="molecule type" value="Genomic_DNA"/>
</dbReference>
<keyword evidence="2" id="KW-0472">Membrane</keyword>
<dbReference type="AlphaFoldDB" id="W8T7E2"/>
<name>W8T7E2_PEPAC</name>
<dbReference type="PATRIC" id="fig|1286171.3.peg.1461"/>
<dbReference type="InterPro" id="IPR045584">
    <property type="entry name" value="Pilin-like"/>
</dbReference>